<evidence type="ECO:0000256" key="13">
    <source>
        <dbReference type="RuleBase" id="RU003692"/>
    </source>
</evidence>
<organism evidence="16 17">
    <name type="scientific">Thermus thermophilus (strain ATCC BAA-163 / DSM 7039 / HB27)</name>
    <dbReference type="NCBI Taxonomy" id="262724"/>
    <lineage>
        <taxon>Bacteria</taxon>
        <taxon>Thermotogati</taxon>
        <taxon>Deinococcota</taxon>
        <taxon>Deinococci</taxon>
        <taxon>Thermales</taxon>
        <taxon>Thermaceae</taxon>
        <taxon>Thermus</taxon>
    </lineage>
</organism>
<evidence type="ECO:0000256" key="4">
    <source>
        <dbReference type="ARBA" id="ARBA00022827"/>
    </source>
</evidence>
<feature type="domain" description="FAD/NAD(P)-binding" evidence="15">
    <location>
        <begin position="14"/>
        <end position="329"/>
    </location>
</feature>
<dbReference type="InterPro" id="IPR023753">
    <property type="entry name" value="FAD/NAD-binding_dom"/>
</dbReference>
<dbReference type="PIRSF" id="PIRSF000350">
    <property type="entry name" value="Mercury_reductase_MerA"/>
    <property type="match status" value="1"/>
</dbReference>
<evidence type="ECO:0000256" key="6">
    <source>
        <dbReference type="ARBA" id="ARBA00023027"/>
    </source>
</evidence>
<dbReference type="PRINTS" id="PR00368">
    <property type="entry name" value="FADPNR"/>
</dbReference>
<keyword evidence="11" id="KW-0547">Nucleotide-binding</keyword>
<keyword evidence="7" id="KW-1015">Disulfide bond</keyword>
<keyword evidence="4 11" id="KW-0274">FAD</keyword>
<dbReference type="GO" id="GO:0005737">
    <property type="term" value="C:cytoplasm"/>
    <property type="evidence" value="ECO:0007669"/>
    <property type="project" value="UniProtKB-ARBA"/>
</dbReference>
<evidence type="ECO:0000256" key="5">
    <source>
        <dbReference type="ARBA" id="ARBA00023002"/>
    </source>
</evidence>
<keyword evidence="3 13" id="KW-0285">Flavoprotein</keyword>
<evidence type="ECO:0000259" key="14">
    <source>
        <dbReference type="Pfam" id="PF02852"/>
    </source>
</evidence>
<dbReference type="GO" id="GO:0050660">
    <property type="term" value="F:flavin adenine dinucleotide binding"/>
    <property type="evidence" value="ECO:0007669"/>
    <property type="project" value="InterPro"/>
</dbReference>
<dbReference type="GO" id="GO:0004148">
    <property type="term" value="F:dihydrolipoyl dehydrogenase (NADH) activity"/>
    <property type="evidence" value="ECO:0007669"/>
    <property type="project" value="UniProtKB-EC"/>
</dbReference>
<dbReference type="eggNOG" id="COG1249">
    <property type="taxonomic scope" value="Bacteria"/>
</dbReference>
<dbReference type="PROSITE" id="PS00076">
    <property type="entry name" value="PYRIDINE_REDOX_1"/>
    <property type="match status" value="1"/>
</dbReference>
<dbReference type="InterPro" id="IPR006258">
    <property type="entry name" value="Lipoamide_DH"/>
</dbReference>
<evidence type="ECO:0000256" key="9">
    <source>
        <dbReference type="ARBA" id="ARBA00049187"/>
    </source>
</evidence>
<dbReference type="SUPFAM" id="SSF51905">
    <property type="entry name" value="FAD/NAD(P)-binding domain"/>
    <property type="match status" value="1"/>
</dbReference>
<feature type="binding site" evidence="11">
    <location>
        <position position="209"/>
    </location>
    <ligand>
        <name>NAD(+)</name>
        <dbReference type="ChEBI" id="CHEBI:57540"/>
    </ligand>
</feature>
<dbReference type="Gene3D" id="3.30.390.30">
    <property type="match status" value="1"/>
</dbReference>
<comment type="catalytic activity">
    <reaction evidence="9 13">
        <text>N(6)-[(R)-dihydrolipoyl]-L-lysyl-[protein] + NAD(+) = N(6)-[(R)-lipoyl]-L-lysyl-[protein] + NADH + H(+)</text>
        <dbReference type="Rhea" id="RHEA:15045"/>
        <dbReference type="Rhea" id="RHEA-COMP:10474"/>
        <dbReference type="Rhea" id="RHEA-COMP:10475"/>
        <dbReference type="ChEBI" id="CHEBI:15378"/>
        <dbReference type="ChEBI" id="CHEBI:57540"/>
        <dbReference type="ChEBI" id="CHEBI:57945"/>
        <dbReference type="ChEBI" id="CHEBI:83099"/>
        <dbReference type="ChEBI" id="CHEBI:83100"/>
        <dbReference type="EC" id="1.8.1.4"/>
    </reaction>
</comment>
<feature type="binding site" evidence="11">
    <location>
        <position position="273"/>
    </location>
    <ligand>
        <name>NAD(+)</name>
        <dbReference type="ChEBI" id="CHEBI:57540"/>
    </ligand>
</feature>
<reference evidence="16 17" key="1">
    <citation type="journal article" date="2004" name="Nat. Biotechnol.">
        <title>The genome sequence of the extreme thermophile Thermus thermophilus.</title>
        <authorList>
            <person name="Henne A."/>
            <person name="Brueggemann H."/>
            <person name="Raasch C."/>
            <person name="Wiezer A."/>
            <person name="Hartsch T."/>
            <person name="Liesegang H."/>
            <person name="Johann A."/>
            <person name="Lienard T."/>
            <person name="Gohl O."/>
            <person name="Martinez-Arias R."/>
            <person name="Jacobi C."/>
            <person name="Starkuviene V."/>
            <person name="Schlenczeck S."/>
            <person name="Dencker S."/>
            <person name="Huber R."/>
            <person name="Klenk H.-P."/>
            <person name="Overbeek R."/>
            <person name="Kramer W."/>
            <person name="Merkl R."/>
            <person name="Gottschalk G."/>
            <person name="Fritz H.-J."/>
        </authorList>
    </citation>
    <scope>NUCLEOTIDE SEQUENCE [LARGE SCALE GENOMIC DNA]</scope>
    <source>
        <strain evidence="17">ATCC BAA-163 / DSM 7039 / HB27</strain>
    </source>
</reference>
<comment type="similarity">
    <text evidence="1 13">Belongs to the class-I pyridine nucleotide-disulfide oxidoreductase family.</text>
</comment>
<comment type="miscellaneous">
    <text evidence="13">The active site is a redox-active disulfide bond.</text>
</comment>
<evidence type="ECO:0000256" key="12">
    <source>
        <dbReference type="PIRSR" id="PIRSR000350-4"/>
    </source>
</evidence>
<dbReference type="InterPro" id="IPR050151">
    <property type="entry name" value="Class-I_Pyr_Nuc-Dis_Oxidored"/>
</dbReference>
<feature type="binding site" evidence="11">
    <location>
        <begin position="149"/>
        <end position="151"/>
    </location>
    <ligand>
        <name>FAD</name>
        <dbReference type="ChEBI" id="CHEBI:57692"/>
    </ligand>
</feature>
<dbReference type="FunFam" id="3.30.390.30:FF:000001">
    <property type="entry name" value="Dihydrolipoyl dehydrogenase"/>
    <property type="match status" value="1"/>
</dbReference>
<evidence type="ECO:0000256" key="2">
    <source>
        <dbReference type="ARBA" id="ARBA00012608"/>
    </source>
</evidence>
<evidence type="ECO:0000313" key="17">
    <source>
        <dbReference type="Proteomes" id="UP000000592"/>
    </source>
</evidence>
<evidence type="ECO:0000256" key="1">
    <source>
        <dbReference type="ARBA" id="ARBA00007532"/>
    </source>
</evidence>
<dbReference type="Pfam" id="PF02852">
    <property type="entry name" value="Pyr_redox_dim"/>
    <property type="match status" value="1"/>
</dbReference>
<dbReference type="HOGENOM" id="CLU_016755_0_3_0"/>
<dbReference type="PANTHER" id="PTHR22912">
    <property type="entry name" value="DISULFIDE OXIDOREDUCTASE"/>
    <property type="match status" value="1"/>
</dbReference>
<dbReference type="EMBL" id="AE017221">
    <property type="protein sequence ID" value="AAS82042.1"/>
    <property type="molecule type" value="Genomic_DNA"/>
</dbReference>
<sequence>MRTRRGSFWRCSVYDLLVIGAGPGGYVAAIRAAQLGMKVGVVEKEKALGGTCLRVGCIPSKALLETTERIYEAKKGLLGAKVKGVELDLPALMAHKDKVVQANTQGVEFLFKKNGIARHQGTARFLSERKVLVEETGEELEARYILIATGSAPLIPPWAQVDYERVVTSTEALSFPEVPKRLIVVGGGVIGLELGVVWHRLGAEVIVLEYMDRILPTMDAEVSRAAERVFKKQGLTIRTGVRVTAVVPEAKGARVELEGGEVLEADRVLVAVGRRPYTEGLSLENAGLSTDERGRIPVDEHLRTRVPHIYAIGDVVRGPMLAHKASEEGIAAVEHMARGFGHVDYQAIPSVVYTHPEIAAVGYTEEELKAQGIPYKVGKFPYSASGRARAMGETEGFIKVLAHAKTDRILGVHGIGARVGDVLAEAALALFFKASAEDLGRAPHAHPSLSEILKEAALAAWERPIHL</sequence>
<name>Q72GZ5_THET2</name>
<dbReference type="NCBIfam" id="TIGR01350">
    <property type="entry name" value="lipoamide_DH"/>
    <property type="match status" value="1"/>
</dbReference>
<feature type="disulfide bond" description="Redox-active" evidence="12">
    <location>
        <begin position="52"/>
        <end position="57"/>
    </location>
</feature>
<feature type="binding site" evidence="11">
    <location>
        <position position="61"/>
    </location>
    <ligand>
        <name>FAD</name>
        <dbReference type="ChEBI" id="CHEBI:57692"/>
    </ligand>
</feature>
<feature type="binding site" evidence="11">
    <location>
        <begin position="320"/>
        <end position="323"/>
    </location>
    <ligand>
        <name>FAD</name>
        <dbReference type="ChEBI" id="CHEBI:57692"/>
    </ligand>
</feature>
<dbReference type="Proteomes" id="UP000000592">
    <property type="component" value="Chromosome"/>
</dbReference>
<dbReference type="AlphaFoldDB" id="Q72GZ5"/>
<dbReference type="SUPFAM" id="SSF55424">
    <property type="entry name" value="FAD/NAD-linked reductases, dimerisation (C-terminal) domain"/>
    <property type="match status" value="1"/>
</dbReference>
<dbReference type="InterPro" id="IPR036188">
    <property type="entry name" value="FAD/NAD-bd_sf"/>
</dbReference>
<proteinExistence type="inferred from homology"/>
<dbReference type="Pfam" id="PF07992">
    <property type="entry name" value="Pyr_redox_2"/>
    <property type="match status" value="1"/>
</dbReference>
<dbReference type="PANTHER" id="PTHR22912:SF151">
    <property type="entry name" value="DIHYDROLIPOYL DEHYDROGENASE, MITOCHONDRIAL"/>
    <property type="match status" value="1"/>
</dbReference>
<gene>
    <name evidence="16" type="ordered locus">TT_C1700</name>
</gene>
<dbReference type="PRINTS" id="PR00411">
    <property type="entry name" value="PNDRDTASEI"/>
</dbReference>
<feature type="binding site" evidence="11">
    <location>
        <begin position="186"/>
        <end position="193"/>
    </location>
    <ligand>
        <name>NAD(+)</name>
        <dbReference type="ChEBI" id="CHEBI:57540"/>
    </ligand>
</feature>
<comment type="cofactor">
    <cofactor evidence="11 13">
        <name>FAD</name>
        <dbReference type="ChEBI" id="CHEBI:57692"/>
    </cofactor>
    <text evidence="11 13">Binds 1 FAD per subunit.</text>
</comment>
<feature type="active site" description="Proton acceptor" evidence="10">
    <location>
        <position position="446"/>
    </location>
</feature>
<dbReference type="InterPro" id="IPR001100">
    <property type="entry name" value="Pyr_nuc-diS_OxRdtase"/>
</dbReference>
<dbReference type="GO" id="GO:0006103">
    <property type="term" value="P:2-oxoglutarate metabolic process"/>
    <property type="evidence" value="ECO:0007669"/>
    <property type="project" value="TreeGrafter"/>
</dbReference>
<dbReference type="InterPro" id="IPR012999">
    <property type="entry name" value="Pyr_OxRdtase_I_AS"/>
</dbReference>
<dbReference type="InterPro" id="IPR004099">
    <property type="entry name" value="Pyr_nucl-diS_OxRdtase_dimer"/>
</dbReference>
<evidence type="ECO:0000256" key="8">
    <source>
        <dbReference type="ARBA" id="ARBA00023284"/>
    </source>
</evidence>
<feature type="binding site" evidence="11">
    <location>
        <position position="314"/>
    </location>
    <ligand>
        <name>FAD</name>
        <dbReference type="ChEBI" id="CHEBI:57692"/>
    </ligand>
</feature>
<keyword evidence="5 13" id="KW-0560">Oxidoreductase</keyword>
<dbReference type="KEGG" id="tth:TT_C1700"/>
<protein>
    <recommendedName>
        <fullName evidence="2 13">Dihydrolipoyl dehydrogenase</fullName>
        <ecNumber evidence="2 13">1.8.1.4</ecNumber>
    </recommendedName>
</protein>
<evidence type="ECO:0000256" key="3">
    <source>
        <dbReference type="ARBA" id="ARBA00022630"/>
    </source>
</evidence>
<evidence type="ECO:0000259" key="15">
    <source>
        <dbReference type="Pfam" id="PF07992"/>
    </source>
</evidence>
<evidence type="ECO:0000256" key="7">
    <source>
        <dbReference type="ARBA" id="ARBA00023157"/>
    </source>
</evidence>
<dbReference type="EC" id="1.8.1.4" evidence="2 13"/>
<evidence type="ECO:0000256" key="11">
    <source>
        <dbReference type="PIRSR" id="PIRSR000350-3"/>
    </source>
</evidence>
<dbReference type="Gene3D" id="3.50.50.60">
    <property type="entry name" value="FAD/NAD(P)-binding domain"/>
    <property type="match status" value="2"/>
</dbReference>
<keyword evidence="6 11" id="KW-0520">NAD</keyword>
<keyword evidence="8 13" id="KW-0676">Redox-active center</keyword>
<accession>Q72GZ5</accession>
<feature type="domain" description="Pyridine nucleotide-disulphide oxidoreductase dimerisation" evidence="14">
    <location>
        <begin position="348"/>
        <end position="457"/>
    </location>
</feature>
<evidence type="ECO:0000256" key="10">
    <source>
        <dbReference type="PIRSR" id="PIRSR000350-2"/>
    </source>
</evidence>
<evidence type="ECO:0000313" key="16">
    <source>
        <dbReference type="EMBL" id="AAS82042.1"/>
    </source>
</evidence>
<dbReference type="InterPro" id="IPR016156">
    <property type="entry name" value="FAD/NAD-linked_Rdtase_dimer_sf"/>
</dbReference>